<proteinExistence type="predicted"/>
<evidence type="ECO:0000256" key="1">
    <source>
        <dbReference type="SAM" id="MobiDB-lite"/>
    </source>
</evidence>
<dbReference type="Proteomes" id="UP000011518">
    <property type="component" value="Unassembled WGS sequence"/>
</dbReference>
<feature type="region of interest" description="Disordered" evidence="1">
    <location>
        <begin position="862"/>
        <end position="882"/>
    </location>
</feature>
<dbReference type="STRING" id="246437.L9KSS6"/>
<feature type="compositionally biased region" description="Polar residues" evidence="1">
    <location>
        <begin position="137"/>
        <end position="151"/>
    </location>
</feature>
<dbReference type="GO" id="GO:0035082">
    <property type="term" value="P:axoneme assembly"/>
    <property type="evidence" value="ECO:0007669"/>
    <property type="project" value="TreeGrafter"/>
</dbReference>
<organism evidence="2 3">
    <name type="scientific">Tupaia chinensis</name>
    <name type="common">Chinese tree shrew</name>
    <name type="synonym">Tupaia belangeri chinensis</name>
    <dbReference type="NCBI Taxonomy" id="246437"/>
    <lineage>
        <taxon>Eukaryota</taxon>
        <taxon>Metazoa</taxon>
        <taxon>Chordata</taxon>
        <taxon>Craniata</taxon>
        <taxon>Vertebrata</taxon>
        <taxon>Euteleostomi</taxon>
        <taxon>Mammalia</taxon>
        <taxon>Eutheria</taxon>
        <taxon>Euarchontoglires</taxon>
        <taxon>Scandentia</taxon>
        <taxon>Tupaiidae</taxon>
        <taxon>Tupaia</taxon>
    </lineage>
</organism>
<dbReference type="FunCoup" id="L9KSS6">
    <property type="interactions" value="3"/>
</dbReference>
<evidence type="ECO:0000313" key="3">
    <source>
        <dbReference type="Proteomes" id="UP000011518"/>
    </source>
</evidence>
<name>L9KSS6_TUPCH</name>
<feature type="compositionally biased region" description="Polar residues" evidence="1">
    <location>
        <begin position="469"/>
        <end position="479"/>
    </location>
</feature>
<feature type="compositionally biased region" description="Basic and acidic residues" evidence="1">
    <location>
        <begin position="80"/>
        <end position="92"/>
    </location>
</feature>
<dbReference type="GO" id="GO:0007420">
    <property type="term" value="P:brain development"/>
    <property type="evidence" value="ECO:0007669"/>
    <property type="project" value="TreeGrafter"/>
</dbReference>
<dbReference type="InParanoid" id="L9KSS6"/>
<feature type="region of interest" description="Disordered" evidence="1">
    <location>
        <begin position="738"/>
        <end position="799"/>
    </location>
</feature>
<feature type="compositionally biased region" description="Basic and acidic residues" evidence="1">
    <location>
        <begin position="211"/>
        <end position="232"/>
    </location>
</feature>
<feature type="region of interest" description="Disordered" evidence="1">
    <location>
        <begin position="640"/>
        <end position="671"/>
    </location>
</feature>
<feature type="compositionally biased region" description="Polar residues" evidence="1">
    <location>
        <begin position="522"/>
        <end position="539"/>
    </location>
</feature>
<dbReference type="PANTHER" id="PTHR14726">
    <property type="entry name" value="JHY PROTEIN HOMOLOG"/>
    <property type="match status" value="1"/>
</dbReference>
<feature type="region of interest" description="Disordered" evidence="1">
    <location>
        <begin position="55"/>
        <end position="346"/>
    </location>
</feature>
<dbReference type="PANTHER" id="PTHR14726:SF1">
    <property type="entry name" value="JHY PROTEIN HOMOLOG"/>
    <property type="match status" value="1"/>
</dbReference>
<feature type="region of interest" description="Disordered" evidence="1">
    <location>
        <begin position="445"/>
        <end position="540"/>
    </location>
</feature>
<feature type="compositionally biased region" description="Basic residues" evidence="1">
    <location>
        <begin position="495"/>
        <end position="508"/>
    </location>
</feature>
<feature type="region of interest" description="Disordered" evidence="1">
    <location>
        <begin position="601"/>
        <end position="620"/>
    </location>
</feature>
<dbReference type="Pfam" id="PF15261">
    <property type="entry name" value="JHY"/>
    <property type="match status" value="1"/>
</dbReference>
<feature type="compositionally biased region" description="Basic and acidic residues" evidence="1">
    <location>
        <begin position="601"/>
        <end position="611"/>
    </location>
</feature>
<gene>
    <name evidence="2" type="ORF">TREES_T100017733</name>
</gene>
<reference evidence="3" key="1">
    <citation type="submission" date="2012-07" db="EMBL/GenBank/DDBJ databases">
        <title>Genome of the Chinese tree shrew, a rising model animal genetically related to primates.</title>
        <authorList>
            <person name="Zhang G."/>
            <person name="Fan Y."/>
            <person name="Yao Y."/>
            <person name="Huang Z."/>
        </authorList>
    </citation>
    <scope>NUCLEOTIDE SEQUENCE [LARGE SCALE GENOMIC DNA]</scope>
</reference>
<feature type="compositionally biased region" description="Polar residues" evidence="1">
    <location>
        <begin position="740"/>
        <end position="761"/>
    </location>
</feature>
<accession>L9KSS6</accession>
<protein>
    <submittedName>
        <fullName evidence="2">Uncharacterized protein</fullName>
    </submittedName>
</protein>
<sequence>MHFSGQMPKAELQSPKTDNAFSGVGVQLAVRGVRLKVLLGPPVPPRRLACALRRAGPEPQTHGAHRFLDRKSPLASGRVPRNDGRGTRERLRAAHSASAEGSFPPRRGVGSSLHSVQPTAPPDKKEDTHGILKDSLESNSESLIHENTTQPELEGRGQDNDMDPDSLEEGSSGPESLSETEEEASRKVAQVASQGNLPSRDDGANNTQQPGEDKYSDLRYDPHWKRKREEKQPLPMEALPGSADSSSENPPADPLYPSKETSMELSGKKSEPKSPQSAASLLGSEFLSPRYERPARRSQPFSELSDSDPEQRSSNLSQYLKSSSSRSEAFLPGSRGPRRRRSRQYFVEKNKLTLGLPTPKMESYLQLHNRKRGETHLEQISYPIRVTDKTSVQNATELENAAVEPEDRWHQRAQQLKVSSQLAPDHASADALGVTRIPAVVSTHSELCSVDESPTLGTEEPPNYREHWSQNQNSESSNVPRGPSSEEASGQHPPRPAKPRIRKRQKRRSGLEAFMTRELGVSQANQNDHPRLQQGQNKPMGTLAVHRPGAIMDTSYHALHDSSTLRTQDPTVASTALAPPTQAFDKVLWKNPTAYRSVLSVHKEGGHRGQGEDGPSYRRPRVSTLADLDASSLDQLSRRHELRGQRAPRPVHTAAAPRAAGSKKPPKQPGIETKYKNLEMLWKFGSSADSQPSGVSPDSRLSQIMEQHQQALEQLTEVQPGPAALSGVTLPPILPRVESESQLSSGRSQRIQMKMSRSNSEGYLLQLERSKKHRKRSGIKSSKLKGYQKRDVKLGGLGPDMESIRDKMQKLILQKEYAQHVKEYNRKTFSALSKPQTAKTGNKSLVPRHKALEYAKTIPRPKLSNLTDQASKGKKHSTYTGKEENLPEISLLEILQSRHEREKQAVAAFKVLHIV</sequence>
<dbReference type="AlphaFoldDB" id="L9KSS6"/>
<feature type="compositionally biased region" description="Basic and acidic residues" evidence="1">
    <location>
        <begin position="122"/>
        <end position="136"/>
    </location>
</feature>
<feature type="compositionally biased region" description="Basic residues" evidence="1">
    <location>
        <begin position="770"/>
        <end position="787"/>
    </location>
</feature>
<dbReference type="eggNOG" id="ENOG502S6KC">
    <property type="taxonomic scope" value="Eukaryota"/>
</dbReference>
<evidence type="ECO:0000313" key="2">
    <source>
        <dbReference type="EMBL" id="ELW65851.1"/>
    </source>
</evidence>
<dbReference type="InterPro" id="IPR027968">
    <property type="entry name" value="JHY"/>
</dbReference>
<reference evidence="3" key="2">
    <citation type="journal article" date="2013" name="Nat. Commun.">
        <title>Genome of the Chinese tree shrew.</title>
        <authorList>
            <person name="Fan Y."/>
            <person name="Huang Z.Y."/>
            <person name="Cao C.C."/>
            <person name="Chen C.S."/>
            <person name="Chen Y.X."/>
            <person name="Fan D.D."/>
            <person name="He J."/>
            <person name="Hou H.L."/>
            <person name="Hu L."/>
            <person name="Hu X.T."/>
            <person name="Jiang X.T."/>
            <person name="Lai R."/>
            <person name="Lang Y.S."/>
            <person name="Liang B."/>
            <person name="Liao S.G."/>
            <person name="Mu D."/>
            <person name="Ma Y.Y."/>
            <person name="Niu Y.Y."/>
            <person name="Sun X.Q."/>
            <person name="Xia J.Q."/>
            <person name="Xiao J."/>
            <person name="Xiong Z.Q."/>
            <person name="Xu L."/>
            <person name="Yang L."/>
            <person name="Zhang Y."/>
            <person name="Zhao W."/>
            <person name="Zhao X.D."/>
            <person name="Zheng Y.T."/>
            <person name="Zhou J.M."/>
            <person name="Zhu Y.B."/>
            <person name="Zhang G.J."/>
            <person name="Wang J."/>
            <person name="Yao Y.G."/>
        </authorList>
    </citation>
    <scope>NUCLEOTIDE SEQUENCE [LARGE SCALE GENOMIC DNA]</scope>
</reference>
<feature type="compositionally biased region" description="Low complexity" evidence="1">
    <location>
        <begin position="313"/>
        <end position="335"/>
    </location>
</feature>
<keyword evidence="3" id="KW-1185">Reference proteome</keyword>
<dbReference type="EMBL" id="KB320672">
    <property type="protein sequence ID" value="ELW65851.1"/>
    <property type="molecule type" value="Genomic_DNA"/>
</dbReference>